<proteinExistence type="predicted"/>
<sequence>EEEEEEEKEEEEEEDDEEEDDEEEEEEEEKEKEEDHDNDNNNNDDINEKNSSDNNSNNGEVKECFFVGSMESEYESEYENEDNDNEESVEKDIDWSKVETGAEFSRICREGVDSLSNATVHVIFGKLVHFSAQHEMCIQSEQPASVNQSGDDDDDDDDNHNNNNNNNDRHASVEGWSLYALLEEDDKKQKSDLYSSYLSALSSWKQHA</sequence>
<dbReference type="Proteomes" id="UP000023152">
    <property type="component" value="Unassembled WGS sequence"/>
</dbReference>
<keyword evidence="3" id="KW-1185">Reference proteome</keyword>
<evidence type="ECO:0000313" key="2">
    <source>
        <dbReference type="EMBL" id="ETO00412.1"/>
    </source>
</evidence>
<name>X6LH34_RETFI</name>
<dbReference type="AlphaFoldDB" id="X6LH34"/>
<gene>
    <name evidence="2" type="ORF">RFI_37035</name>
</gene>
<evidence type="ECO:0000313" key="3">
    <source>
        <dbReference type="Proteomes" id="UP000023152"/>
    </source>
</evidence>
<accession>X6LH34</accession>
<organism evidence="2 3">
    <name type="scientific">Reticulomyxa filosa</name>
    <dbReference type="NCBI Taxonomy" id="46433"/>
    <lineage>
        <taxon>Eukaryota</taxon>
        <taxon>Sar</taxon>
        <taxon>Rhizaria</taxon>
        <taxon>Retaria</taxon>
        <taxon>Foraminifera</taxon>
        <taxon>Monothalamids</taxon>
        <taxon>Reticulomyxidae</taxon>
        <taxon>Reticulomyxa</taxon>
    </lineage>
</organism>
<feature type="compositionally biased region" description="Acidic residues" evidence="1">
    <location>
        <begin position="72"/>
        <end position="87"/>
    </location>
</feature>
<protein>
    <submittedName>
        <fullName evidence="2">Uncharacterized protein</fullName>
    </submittedName>
</protein>
<feature type="compositionally biased region" description="Acidic residues" evidence="1">
    <location>
        <begin position="1"/>
        <end position="32"/>
    </location>
</feature>
<comment type="caution">
    <text evidence="2">The sequence shown here is derived from an EMBL/GenBank/DDBJ whole genome shotgun (WGS) entry which is preliminary data.</text>
</comment>
<dbReference type="EMBL" id="ASPP01041119">
    <property type="protein sequence ID" value="ETO00412.1"/>
    <property type="molecule type" value="Genomic_DNA"/>
</dbReference>
<reference evidence="2 3" key="1">
    <citation type="journal article" date="2013" name="Curr. Biol.">
        <title>The Genome of the Foraminiferan Reticulomyxa filosa.</title>
        <authorList>
            <person name="Glockner G."/>
            <person name="Hulsmann N."/>
            <person name="Schleicher M."/>
            <person name="Noegel A.A."/>
            <person name="Eichinger L."/>
            <person name="Gallinger C."/>
            <person name="Pawlowski J."/>
            <person name="Sierra R."/>
            <person name="Euteneuer U."/>
            <person name="Pillet L."/>
            <person name="Moustafa A."/>
            <person name="Platzer M."/>
            <person name="Groth M."/>
            <person name="Szafranski K."/>
            <person name="Schliwa M."/>
        </authorList>
    </citation>
    <scope>NUCLEOTIDE SEQUENCE [LARGE SCALE GENOMIC DNA]</scope>
</reference>
<evidence type="ECO:0000256" key="1">
    <source>
        <dbReference type="SAM" id="MobiDB-lite"/>
    </source>
</evidence>
<feature type="region of interest" description="Disordered" evidence="1">
    <location>
        <begin position="1"/>
        <end position="94"/>
    </location>
</feature>
<feature type="non-terminal residue" evidence="2">
    <location>
        <position position="208"/>
    </location>
</feature>
<feature type="non-terminal residue" evidence="2">
    <location>
        <position position="1"/>
    </location>
</feature>
<feature type="region of interest" description="Disordered" evidence="1">
    <location>
        <begin position="141"/>
        <end position="171"/>
    </location>
</feature>